<dbReference type="SUPFAM" id="SSF50475">
    <property type="entry name" value="FMN-binding split barrel"/>
    <property type="match status" value="1"/>
</dbReference>
<keyword evidence="3" id="KW-1185">Reference proteome</keyword>
<dbReference type="Gene3D" id="2.30.110.10">
    <property type="entry name" value="Electron Transport, Fmn-binding Protein, Chain A"/>
    <property type="match status" value="1"/>
</dbReference>
<evidence type="ECO:0000313" key="2">
    <source>
        <dbReference type="EMBL" id="CAF9910831.1"/>
    </source>
</evidence>
<evidence type="ECO:0008006" key="4">
    <source>
        <dbReference type="Google" id="ProtNLM"/>
    </source>
</evidence>
<reference evidence="2" key="1">
    <citation type="submission" date="2021-03" db="EMBL/GenBank/DDBJ databases">
        <authorList>
            <person name="Tagirdzhanova G."/>
        </authorList>
    </citation>
    <scope>NUCLEOTIDE SEQUENCE</scope>
</reference>
<dbReference type="EMBL" id="CAJPDS010000009">
    <property type="protein sequence ID" value="CAF9910831.1"/>
    <property type="molecule type" value="Genomic_DNA"/>
</dbReference>
<dbReference type="InterPro" id="IPR012349">
    <property type="entry name" value="Split_barrel_FMN-bd"/>
</dbReference>
<dbReference type="InterPro" id="IPR024747">
    <property type="entry name" value="Pyridox_Oxase-rel"/>
</dbReference>
<dbReference type="AlphaFoldDB" id="A0A8H3EQC8"/>
<dbReference type="PANTHER" id="PTHR34071:SF2">
    <property type="entry name" value="FLAVIN-NUCLEOTIDE-BINDING PROTEIN"/>
    <property type="match status" value="1"/>
</dbReference>
<sequence>MIGQMGSFDRPSADLDDPLDCYIHGYVSSRLMKLARSSAGGEGLPLTIAATKVDGLVLSLTPFSHSYNYRSAVLFGYGQVVESDEEKDWAMRLITDSVVTGRWENSRTPPDGGELSSTTILRVRIVSGSGKIREGGPGEDKKDAGKEEVVSKIWTGVVPVWETIGEPVASKTNRVQELPEHIRAFKEGENDRNEKQAFSAANAVYPKPKAE</sequence>
<proteinExistence type="predicted"/>
<gene>
    <name evidence="2" type="ORF">HETSPECPRED_010197</name>
</gene>
<feature type="compositionally biased region" description="Basic and acidic residues" evidence="1">
    <location>
        <begin position="185"/>
        <end position="195"/>
    </location>
</feature>
<protein>
    <recommendedName>
        <fullName evidence="4">Flavin-nucleotide-binding protein</fullName>
    </recommendedName>
</protein>
<dbReference type="PANTHER" id="PTHR34071">
    <property type="entry name" value="5-NITROIMIDAZOLE ANTIBIOTICS RESISTANCE PROTEIN, NIMA-FAMILY-RELATED PROTEIN-RELATED"/>
    <property type="match status" value="1"/>
</dbReference>
<comment type="caution">
    <text evidence="2">The sequence shown here is derived from an EMBL/GenBank/DDBJ whole genome shotgun (WGS) entry which is preliminary data.</text>
</comment>
<accession>A0A8H3EQC8</accession>
<dbReference type="Pfam" id="PF12900">
    <property type="entry name" value="Pyridox_ox_2"/>
    <property type="match status" value="1"/>
</dbReference>
<evidence type="ECO:0000256" key="1">
    <source>
        <dbReference type="SAM" id="MobiDB-lite"/>
    </source>
</evidence>
<evidence type="ECO:0000313" key="3">
    <source>
        <dbReference type="Proteomes" id="UP000664521"/>
    </source>
</evidence>
<dbReference type="Proteomes" id="UP000664521">
    <property type="component" value="Unassembled WGS sequence"/>
</dbReference>
<organism evidence="2 3">
    <name type="scientific">Heterodermia speciosa</name>
    <dbReference type="NCBI Taxonomy" id="116794"/>
    <lineage>
        <taxon>Eukaryota</taxon>
        <taxon>Fungi</taxon>
        <taxon>Dikarya</taxon>
        <taxon>Ascomycota</taxon>
        <taxon>Pezizomycotina</taxon>
        <taxon>Lecanoromycetes</taxon>
        <taxon>OSLEUM clade</taxon>
        <taxon>Lecanoromycetidae</taxon>
        <taxon>Caliciales</taxon>
        <taxon>Physciaceae</taxon>
        <taxon>Heterodermia</taxon>
    </lineage>
</organism>
<dbReference type="OrthoDB" id="444432at2759"/>
<name>A0A8H3EQC8_9LECA</name>
<feature type="region of interest" description="Disordered" evidence="1">
    <location>
        <begin position="185"/>
        <end position="211"/>
    </location>
</feature>